<reference evidence="2 3" key="1">
    <citation type="submission" date="2018-04" db="EMBL/GenBank/DDBJ databases">
        <title>Genomic Encyclopedia of Archaeal and Bacterial Type Strains, Phase II (KMG-II): from individual species to whole genera.</title>
        <authorList>
            <person name="Goeker M."/>
        </authorList>
    </citation>
    <scope>NUCLEOTIDE SEQUENCE [LARGE SCALE GENOMIC DNA]</scope>
    <source>
        <strain evidence="2 3">DSM 5822</strain>
    </source>
</reference>
<dbReference type="InterPro" id="IPR011460">
    <property type="entry name" value="Lcl_C"/>
</dbReference>
<dbReference type="RefSeq" id="WP_107864158.1">
    <property type="nucleotide sequence ID" value="NZ_QAON01000001.1"/>
</dbReference>
<dbReference type="Pfam" id="PF07603">
    <property type="entry name" value="Lcl_C"/>
    <property type="match status" value="1"/>
</dbReference>
<dbReference type="Proteomes" id="UP000244223">
    <property type="component" value="Unassembled WGS sequence"/>
</dbReference>
<keyword evidence="3" id="KW-1185">Reference proteome</keyword>
<dbReference type="EMBL" id="QAON01000001">
    <property type="protein sequence ID" value="PTQ91133.1"/>
    <property type="molecule type" value="Genomic_DNA"/>
</dbReference>
<gene>
    <name evidence="2" type="ORF">C8N29_101205</name>
</gene>
<organism evidence="2 3">
    <name type="scientific">Agitococcus lubricus</name>
    <dbReference type="NCBI Taxonomy" id="1077255"/>
    <lineage>
        <taxon>Bacteria</taxon>
        <taxon>Pseudomonadati</taxon>
        <taxon>Pseudomonadota</taxon>
        <taxon>Gammaproteobacteria</taxon>
        <taxon>Moraxellales</taxon>
        <taxon>Moraxellaceae</taxon>
        <taxon>Agitococcus</taxon>
    </lineage>
</organism>
<evidence type="ECO:0000313" key="3">
    <source>
        <dbReference type="Proteomes" id="UP000244223"/>
    </source>
</evidence>
<sequence length="346" mass="39386">MSISAHDFSLYLHELLQAKAQQELEPIRILIQQYRAVLANFNHLQAEIDQLLSPQTGRDYSLLEPALRQGFMGLEKLLAALVKAHDEQLISVVEADDITALAELFSSRMAQQVLQKMVAAKRKARAAITEQEIIEPVPKKRKKLDTSEEKIVLAPVVTPEMVPMVQDAGSKRLAKLESRFFGWQKIGKQGEVLPLTAERWAAVVDEAQQLMWAVNWRDSDRFPNRGELTWFQPDPALNGGHEGHQSLGQNTFDWLRQVNTVGWCGFTDWRLPTLSELASLLTKEVSNYYHIREDIFTDMQSLGSRFWTSSVDEKADYAWAMYFGYGHDGLAHKSYTLNVRLVRSVS</sequence>
<dbReference type="OrthoDB" id="2527609at2"/>
<name>A0A2T5J3Q1_9GAMM</name>
<dbReference type="AlphaFoldDB" id="A0A2T5J3Q1"/>
<accession>A0A2T5J3Q1</accession>
<protein>
    <submittedName>
        <fullName evidence="2">Uncharacterized protein DUF1566</fullName>
    </submittedName>
</protein>
<feature type="domain" description="Lcl C-terminal" evidence="1">
    <location>
        <begin position="202"/>
        <end position="343"/>
    </location>
</feature>
<comment type="caution">
    <text evidence="2">The sequence shown here is derived from an EMBL/GenBank/DDBJ whole genome shotgun (WGS) entry which is preliminary data.</text>
</comment>
<evidence type="ECO:0000259" key="1">
    <source>
        <dbReference type="Pfam" id="PF07603"/>
    </source>
</evidence>
<evidence type="ECO:0000313" key="2">
    <source>
        <dbReference type="EMBL" id="PTQ91133.1"/>
    </source>
</evidence>
<proteinExistence type="predicted"/>